<proteinExistence type="predicted"/>
<dbReference type="AlphaFoldDB" id="A0A8E0IS35"/>
<gene>
    <name evidence="1" type="ORF">Lpp71_07441</name>
</gene>
<feature type="non-terminal residue" evidence="1">
    <location>
        <position position="17"/>
    </location>
</feature>
<evidence type="ECO:0000313" key="1">
    <source>
        <dbReference type="EMBL" id="EPC74641.1"/>
    </source>
</evidence>
<protein>
    <submittedName>
        <fullName evidence="1">Uncharacterized protein</fullName>
    </submittedName>
</protein>
<dbReference type="EMBL" id="ANKD01000342">
    <property type="protein sequence ID" value="EPC74641.1"/>
    <property type="molecule type" value="Genomic_DNA"/>
</dbReference>
<sequence>MKAIVIDQPGGPEQLKL</sequence>
<evidence type="ECO:0000313" key="2">
    <source>
        <dbReference type="Proteomes" id="UP000014252"/>
    </source>
</evidence>
<comment type="caution">
    <text evidence="1">The sequence shown here is derived from an EMBL/GenBank/DDBJ whole genome shotgun (WGS) entry which is preliminary data.</text>
</comment>
<name>A0A8E0IS35_LACPA</name>
<organism evidence="1 2">
    <name type="scientific">Lacticaseibacillus paracasei subsp. paracasei Lpp71</name>
    <dbReference type="NCBI Taxonomy" id="1256207"/>
    <lineage>
        <taxon>Bacteria</taxon>
        <taxon>Bacillati</taxon>
        <taxon>Bacillota</taxon>
        <taxon>Bacilli</taxon>
        <taxon>Lactobacillales</taxon>
        <taxon>Lactobacillaceae</taxon>
        <taxon>Lacticaseibacillus</taxon>
    </lineage>
</organism>
<dbReference type="Proteomes" id="UP000014252">
    <property type="component" value="Unassembled WGS sequence"/>
</dbReference>
<reference evidence="1 2" key="1">
    <citation type="journal article" date="2013" name="PLoS ONE">
        <title>Lactobacillus paracasei comparative genomics: towards species pan-genome definition and exploitation of diversity.</title>
        <authorList>
            <person name="Smokvina T."/>
            <person name="Wels M."/>
            <person name="Polka J."/>
            <person name="Chervaux C."/>
            <person name="Brisse S."/>
            <person name="Boekhorst J."/>
            <person name="van Hylckama Vlieg J.E."/>
            <person name="Siezen R.J."/>
        </authorList>
    </citation>
    <scope>NUCLEOTIDE SEQUENCE [LARGE SCALE GENOMIC DNA]</scope>
    <source>
        <strain evidence="1 2">Lpp71</strain>
    </source>
</reference>
<accession>A0A8E0IS35</accession>